<dbReference type="PANTHER" id="PTHR47472">
    <property type="entry name" value="PROPIONYL-COA CARBOXYLASE"/>
    <property type="match status" value="1"/>
</dbReference>
<gene>
    <name evidence="2" type="ORF">GX662_09320</name>
</gene>
<dbReference type="Proteomes" id="UP000589373">
    <property type="component" value="Unassembled WGS sequence"/>
</dbReference>
<evidence type="ECO:0000313" key="2">
    <source>
        <dbReference type="EMBL" id="NLD32433.1"/>
    </source>
</evidence>
<name>A0A847D6A9_9LACT</name>
<accession>A0A847D6A9</accession>
<reference evidence="2 3" key="1">
    <citation type="journal article" date="2020" name="Biotechnol. Biofuels">
        <title>New insights from the biogas microbiome by comprehensive genome-resolved metagenomics of nearly 1600 species originating from multiple anaerobic digesters.</title>
        <authorList>
            <person name="Campanaro S."/>
            <person name="Treu L."/>
            <person name="Rodriguez-R L.M."/>
            <person name="Kovalovszki A."/>
            <person name="Ziels R.M."/>
            <person name="Maus I."/>
            <person name="Zhu X."/>
            <person name="Kougias P.G."/>
            <person name="Basile A."/>
            <person name="Luo G."/>
            <person name="Schluter A."/>
            <person name="Konstantinidis K.T."/>
            <person name="Angelidaki I."/>
        </authorList>
    </citation>
    <scope>NUCLEOTIDE SEQUENCE [LARGE SCALE GENOMIC DNA]</scope>
    <source>
        <strain evidence="2">AS07pgkLD_105</strain>
    </source>
</reference>
<evidence type="ECO:0000313" key="3">
    <source>
        <dbReference type="Proteomes" id="UP000589373"/>
    </source>
</evidence>
<dbReference type="EMBL" id="JAAZCD010000212">
    <property type="protein sequence ID" value="NLD32433.1"/>
    <property type="molecule type" value="Genomic_DNA"/>
</dbReference>
<dbReference type="RefSeq" id="WP_276647031.1">
    <property type="nucleotide sequence ID" value="NZ_JAAZCD010000212.1"/>
</dbReference>
<protein>
    <recommendedName>
        <fullName evidence="1">AtuA-like ferredoxin-fold domain-containing protein</fullName>
    </recommendedName>
</protein>
<dbReference type="InterPro" id="IPR056362">
    <property type="entry name" value="AtuA-like_ferredoxin_dom"/>
</dbReference>
<proteinExistence type="predicted"/>
<dbReference type="PANTHER" id="PTHR47472:SF1">
    <property type="entry name" value="DUF1446-DOMAIN-CONTAINING PROTEIN"/>
    <property type="match status" value="1"/>
</dbReference>
<feature type="domain" description="AtuA-like ferredoxin-fold" evidence="1">
    <location>
        <begin position="1"/>
        <end position="98"/>
    </location>
</feature>
<organism evidence="2 3">
    <name type="scientific">Trichococcus flocculiformis</name>
    <dbReference type="NCBI Taxonomy" id="82803"/>
    <lineage>
        <taxon>Bacteria</taxon>
        <taxon>Bacillati</taxon>
        <taxon>Bacillota</taxon>
        <taxon>Bacilli</taxon>
        <taxon>Lactobacillales</taxon>
        <taxon>Carnobacteriaceae</taxon>
        <taxon>Trichococcus</taxon>
    </lineage>
</organism>
<comment type="caution">
    <text evidence="2">The sequence shown here is derived from an EMBL/GenBank/DDBJ whole genome shotgun (WGS) entry which is preliminary data.</text>
</comment>
<dbReference type="Pfam" id="PF23544">
    <property type="entry name" value="AtuA_ferredoxin"/>
    <property type="match status" value="1"/>
</dbReference>
<sequence>MKLREICHIRTGDKENDSNLAIIPYDESDFEYIREKLTQELVEEFYQELCLGGVERFEVESVKSLNFVLKDVLKGGVSRSLNIDKHGKSLGMAIGELELQVL</sequence>
<dbReference type="AlphaFoldDB" id="A0A847D6A9"/>
<evidence type="ECO:0000259" key="1">
    <source>
        <dbReference type="Pfam" id="PF23544"/>
    </source>
</evidence>